<reference evidence="1 2" key="1">
    <citation type="submission" date="2016-11" db="EMBL/GenBank/DDBJ databases">
        <authorList>
            <person name="Jaros S."/>
            <person name="Januszkiewicz K."/>
            <person name="Wedrychowicz H."/>
        </authorList>
    </citation>
    <scope>NUCLEOTIDE SEQUENCE [LARGE SCALE GENOMIC DNA]</scope>
    <source>
        <strain evidence="1 2">DSM 14501</strain>
    </source>
</reference>
<accession>A0A1M6P3C6</accession>
<evidence type="ECO:0008006" key="3">
    <source>
        <dbReference type="Google" id="ProtNLM"/>
    </source>
</evidence>
<evidence type="ECO:0000313" key="2">
    <source>
        <dbReference type="Proteomes" id="UP000184082"/>
    </source>
</evidence>
<dbReference type="AlphaFoldDB" id="A0A1M6P3C6"/>
<dbReference type="STRING" id="1121266.SAMN02745883_01088"/>
<dbReference type="EMBL" id="FRAJ01000007">
    <property type="protein sequence ID" value="SHK02420.1"/>
    <property type="molecule type" value="Genomic_DNA"/>
</dbReference>
<name>A0A1M6P3C6_9FIRM</name>
<keyword evidence="2" id="KW-1185">Reference proteome</keyword>
<proteinExistence type="predicted"/>
<dbReference type="RefSeq" id="WP_072966389.1">
    <property type="nucleotide sequence ID" value="NZ_FRAJ01000007.1"/>
</dbReference>
<protein>
    <recommendedName>
        <fullName evidence="3">DUF2680 domain-containing protein</fullName>
    </recommendedName>
</protein>
<sequence>MKKGIILTLIAVFILAMGAMVYADSKAEVPSWFNDMIAWKKEQIKKAVEDKVITEEQAKYWQERLDYMQKFHEENGFNFPGGCFGSGFGRARGAKGFGFGRGMMGRYWQTPSIQGN</sequence>
<gene>
    <name evidence="1" type="ORF">SAMN02745883_01088</name>
</gene>
<organism evidence="1 2">
    <name type="scientific">Caminicella sporogenes DSM 14501</name>
    <dbReference type="NCBI Taxonomy" id="1121266"/>
    <lineage>
        <taxon>Bacteria</taxon>
        <taxon>Bacillati</taxon>
        <taxon>Bacillota</taxon>
        <taxon>Clostridia</taxon>
        <taxon>Peptostreptococcales</taxon>
        <taxon>Caminicellaceae</taxon>
        <taxon>Caminicella</taxon>
    </lineage>
</organism>
<dbReference type="Proteomes" id="UP000184082">
    <property type="component" value="Unassembled WGS sequence"/>
</dbReference>
<evidence type="ECO:0000313" key="1">
    <source>
        <dbReference type="EMBL" id="SHK02420.1"/>
    </source>
</evidence>